<evidence type="ECO:0000256" key="1">
    <source>
        <dbReference type="SAM" id="Phobius"/>
    </source>
</evidence>
<name>A0A0V8JEK0_9BACL</name>
<evidence type="ECO:0000259" key="2">
    <source>
        <dbReference type="Pfam" id="PF14340"/>
    </source>
</evidence>
<keyword evidence="1" id="KW-0812">Transmembrane</keyword>
<gene>
    <name evidence="3" type="ORF">AS030_08445</name>
</gene>
<keyword evidence="1" id="KW-1133">Transmembrane helix</keyword>
<organism evidence="3 4">
    <name type="scientific">Fictibacillus enclensis</name>
    <dbReference type="NCBI Taxonomy" id="1017270"/>
    <lineage>
        <taxon>Bacteria</taxon>
        <taxon>Bacillati</taxon>
        <taxon>Bacillota</taxon>
        <taxon>Bacilli</taxon>
        <taxon>Bacillales</taxon>
        <taxon>Fictibacillaceae</taxon>
        <taxon>Fictibacillus</taxon>
    </lineage>
</organism>
<dbReference type="OrthoDB" id="2376580at2"/>
<protein>
    <recommendedName>
        <fullName evidence="2">DUF4395 domain-containing protein</fullName>
    </recommendedName>
</protein>
<dbReference type="AlphaFoldDB" id="A0A0V8JEK0"/>
<keyword evidence="1" id="KW-0472">Membrane</keyword>
<reference evidence="3 4" key="1">
    <citation type="journal article" date="2014" name="Antonie Van Leeuwenhoek">
        <title>Fictibacillus enclensis sp. nov., isolated from marine sediment.</title>
        <authorList>
            <person name="Dastager S.G."/>
            <person name="Mawlankar R."/>
            <person name="Srinivasan K."/>
            <person name="Tang S.K."/>
            <person name="Lee J.C."/>
            <person name="Ramana V.V."/>
            <person name="Shouche Y.S."/>
        </authorList>
    </citation>
    <scope>NUCLEOTIDE SEQUENCE [LARGE SCALE GENOMIC DNA]</scope>
    <source>
        <strain evidence="3 4">NIO-1003</strain>
    </source>
</reference>
<keyword evidence="4" id="KW-1185">Reference proteome</keyword>
<accession>A0A0V8JEK0</accession>
<comment type="caution">
    <text evidence="3">The sequence shown here is derived from an EMBL/GenBank/DDBJ whole genome shotgun (WGS) entry which is preliminary data.</text>
</comment>
<proteinExistence type="predicted"/>
<evidence type="ECO:0000313" key="4">
    <source>
        <dbReference type="Proteomes" id="UP000054099"/>
    </source>
</evidence>
<dbReference type="Pfam" id="PF14340">
    <property type="entry name" value="DUF4395"/>
    <property type="match status" value="1"/>
</dbReference>
<dbReference type="Proteomes" id="UP000054099">
    <property type="component" value="Unassembled WGS sequence"/>
</dbReference>
<dbReference type="InterPro" id="IPR025508">
    <property type="entry name" value="DUF4395"/>
</dbReference>
<sequence length="143" mass="16608">MREHPISIPRPLVKLNQWFIVLSVASVWITGAYWLLLLPLAAGLSGLLFRYNPIMQLGKRFLTKPLSSYIPEDWDQQQFNQKIAVLCLFLSYLSYLLKWQTAAYVFTGMVFAAAFIAILGFCIGCFIRFQCLQFKYRRQRAKS</sequence>
<dbReference type="InterPro" id="IPR016942">
    <property type="entry name" value="UCP030042"/>
</dbReference>
<evidence type="ECO:0000313" key="3">
    <source>
        <dbReference type="EMBL" id="KSU85511.1"/>
    </source>
</evidence>
<dbReference type="RefSeq" id="WP_061970488.1">
    <property type="nucleotide sequence ID" value="NZ_FMAV01000001.1"/>
</dbReference>
<feature type="transmembrane region" description="Helical" evidence="1">
    <location>
        <begin position="103"/>
        <end position="129"/>
    </location>
</feature>
<feature type="domain" description="DUF4395" evidence="2">
    <location>
        <begin position="8"/>
        <end position="131"/>
    </location>
</feature>
<dbReference type="EMBL" id="LNQN01000001">
    <property type="protein sequence ID" value="KSU85511.1"/>
    <property type="molecule type" value="Genomic_DNA"/>
</dbReference>
<feature type="transmembrane region" description="Helical" evidence="1">
    <location>
        <begin position="20"/>
        <end position="49"/>
    </location>
</feature>
<dbReference type="PIRSF" id="PIRSF030042">
    <property type="entry name" value="UCP030042"/>
    <property type="match status" value="1"/>
</dbReference>